<dbReference type="Proteomes" id="UP001498238">
    <property type="component" value="Unassembled WGS sequence"/>
</dbReference>
<evidence type="ECO:0000256" key="1">
    <source>
        <dbReference type="SAM" id="MobiDB-lite"/>
    </source>
</evidence>
<feature type="region of interest" description="Disordered" evidence="1">
    <location>
        <begin position="95"/>
        <end position="118"/>
    </location>
</feature>
<dbReference type="EMBL" id="BAAAAF010000003">
    <property type="protein sequence ID" value="GAA0035065.1"/>
    <property type="molecule type" value="Genomic_DNA"/>
</dbReference>
<comment type="caution">
    <text evidence="2">The sequence shown here is derived from an EMBL/GenBank/DDBJ whole genome shotgun (WGS) entry which is preliminary data.</text>
</comment>
<evidence type="ECO:0000313" key="2">
    <source>
        <dbReference type="EMBL" id="GAA0035065.1"/>
    </source>
</evidence>
<gene>
    <name evidence="2" type="ORF">NCCP602_10260</name>
</gene>
<reference evidence="2 3" key="1">
    <citation type="submission" date="2024-01" db="EMBL/GenBank/DDBJ databases">
        <title>Characterization of antibiotic resistant novel bacterial strains and their environmental applications.</title>
        <authorList>
            <person name="Manzoor S."/>
            <person name="Abbas S."/>
            <person name="Arshad M."/>
            <person name="Ahmed I."/>
        </authorList>
    </citation>
    <scope>NUCLEOTIDE SEQUENCE [LARGE SCALE GENOMIC DNA]</scope>
    <source>
        <strain evidence="2 3">NCCP-602</strain>
    </source>
</reference>
<evidence type="ECO:0000313" key="3">
    <source>
        <dbReference type="Proteomes" id="UP001498238"/>
    </source>
</evidence>
<feature type="compositionally biased region" description="Basic and acidic residues" evidence="1">
    <location>
        <begin position="95"/>
        <end position="110"/>
    </location>
</feature>
<organism evidence="2 3">
    <name type="scientific">Brevibacterium metallidurans</name>
    <dbReference type="NCBI Taxonomy" id="1482676"/>
    <lineage>
        <taxon>Bacteria</taxon>
        <taxon>Bacillati</taxon>
        <taxon>Actinomycetota</taxon>
        <taxon>Actinomycetes</taxon>
        <taxon>Micrococcales</taxon>
        <taxon>Brevibacteriaceae</taxon>
        <taxon>Brevibacterium</taxon>
    </lineage>
</organism>
<protein>
    <submittedName>
        <fullName evidence="2">Uncharacterized protein</fullName>
    </submittedName>
</protein>
<proteinExistence type="predicted"/>
<keyword evidence="3" id="KW-1185">Reference proteome</keyword>
<sequence>MYSPDTAEHRALKPWYVVSHSGTEYSFMCSIVRVDRRSGQAVVLTQTTSPAEVGNPIRSSADCPLRLPVRRTIAGESAALGGCRTLLLGGIVEGRAHAPSDRGDQPEAGRPHTTLGRA</sequence>
<name>A0ABP3C638_9MICO</name>
<accession>A0ABP3C638</accession>